<organism evidence="5 6">
    <name type="scientific">Liquidambar formosana</name>
    <name type="common">Formosan gum</name>
    <dbReference type="NCBI Taxonomy" id="63359"/>
    <lineage>
        <taxon>Eukaryota</taxon>
        <taxon>Viridiplantae</taxon>
        <taxon>Streptophyta</taxon>
        <taxon>Embryophyta</taxon>
        <taxon>Tracheophyta</taxon>
        <taxon>Spermatophyta</taxon>
        <taxon>Magnoliopsida</taxon>
        <taxon>eudicotyledons</taxon>
        <taxon>Gunneridae</taxon>
        <taxon>Pentapetalae</taxon>
        <taxon>Saxifragales</taxon>
        <taxon>Altingiaceae</taxon>
        <taxon>Liquidambar</taxon>
    </lineage>
</organism>
<evidence type="ECO:0000256" key="1">
    <source>
        <dbReference type="ARBA" id="ARBA00023054"/>
    </source>
</evidence>
<comment type="caution">
    <text evidence="5">The sequence shown here is derived from an EMBL/GenBank/DDBJ whole genome shotgun (WGS) entry which is preliminary data.</text>
</comment>
<dbReference type="PANTHER" id="PTHR31631:SF0">
    <property type="entry name" value="PROTEIN NETWORKED 2D"/>
    <property type="match status" value="1"/>
</dbReference>
<dbReference type="InterPro" id="IPR011684">
    <property type="entry name" value="NAB"/>
</dbReference>
<feature type="domain" description="NAB" evidence="4">
    <location>
        <begin position="10"/>
        <end position="90"/>
    </location>
</feature>
<dbReference type="PANTHER" id="PTHR31631">
    <property type="entry name" value="PROTEIN NETWORKED 2D"/>
    <property type="match status" value="1"/>
</dbReference>
<gene>
    <name evidence="5" type="ORF">L1049_024052</name>
</gene>
<evidence type="ECO:0000313" key="6">
    <source>
        <dbReference type="Proteomes" id="UP001415857"/>
    </source>
</evidence>
<dbReference type="Pfam" id="PF07765">
    <property type="entry name" value="KIP1"/>
    <property type="match status" value="1"/>
</dbReference>
<dbReference type="Pfam" id="PF25014">
    <property type="entry name" value="NET2A"/>
    <property type="match status" value="1"/>
</dbReference>
<evidence type="ECO:0000256" key="2">
    <source>
        <dbReference type="SAM" id="Coils"/>
    </source>
</evidence>
<feature type="region of interest" description="Disordered" evidence="3">
    <location>
        <begin position="773"/>
        <end position="792"/>
    </location>
</feature>
<dbReference type="AlphaFoldDB" id="A0AAP0WZ85"/>
<feature type="compositionally biased region" description="Basic and acidic residues" evidence="3">
    <location>
        <begin position="300"/>
        <end position="321"/>
    </location>
</feature>
<feature type="region of interest" description="Disordered" evidence="3">
    <location>
        <begin position="296"/>
        <end position="329"/>
    </location>
</feature>
<evidence type="ECO:0000256" key="3">
    <source>
        <dbReference type="SAM" id="MobiDB-lite"/>
    </source>
</evidence>
<protein>
    <recommendedName>
        <fullName evidence="4">NAB domain-containing protein</fullName>
    </recommendedName>
</protein>
<reference evidence="5 6" key="1">
    <citation type="journal article" date="2024" name="Plant J.">
        <title>Genome sequences and population genomics reveal climatic adaptation and genomic divergence between two closely related sweetgum species.</title>
        <authorList>
            <person name="Xu W.Q."/>
            <person name="Ren C.Q."/>
            <person name="Zhang X.Y."/>
            <person name="Comes H.P."/>
            <person name="Liu X.H."/>
            <person name="Li Y.G."/>
            <person name="Kettle C.J."/>
            <person name="Jalonen R."/>
            <person name="Gaisberger H."/>
            <person name="Ma Y.Z."/>
            <person name="Qiu Y.X."/>
        </authorList>
    </citation>
    <scope>NUCLEOTIDE SEQUENCE [LARGE SCALE GENOMIC DNA]</scope>
    <source>
        <strain evidence="5">Hangzhou</strain>
    </source>
</reference>
<dbReference type="PROSITE" id="PS51774">
    <property type="entry name" value="NAB"/>
    <property type="match status" value="1"/>
</dbReference>
<keyword evidence="6" id="KW-1185">Reference proteome</keyword>
<dbReference type="Proteomes" id="UP001415857">
    <property type="component" value="Unassembled WGS sequence"/>
</dbReference>
<feature type="coiled-coil region" evidence="2">
    <location>
        <begin position="628"/>
        <end position="680"/>
    </location>
</feature>
<keyword evidence="1 2" id="KW-0175">Coiled coil</keyword>
<dbReference type="InterPro" id="IPR056888">
    <property type="entry name" value="NET2A-D/KIP1-like_dom"/>
</dbReference>
<accession>A0AAP0WZ85</accession>
<evidence type="ECO:0000313" key="5">
    <source>
        <dbReference type="EMBL" id="KAK9284872.1"/>
    </source>
</evidence>
<dbReference type="GO" id="GO:0003779">
    <property type="term" value="F:actin binding"/>
    <property type="evidence" value="ECO:0007669"/>
    <property type="project" value="InterPro"/>
</dbReference>
<feature type="compositionally biased region" description="Basic and acidic residues" evidence="3">
    <location>
        <begin position="558"/>
        <end position="589"/>
    </location>
</feature>
<dbReference type="Pfam" id="PF24918">
    <property type="entry name" value="NET2A_C"/>
    <property type="match status" value="1"/>
</dbReference>
<evidence type="ECO:0000259" key="4">
    <source>
        <dbReference type="PROSITE" id="PS51774"/>
    </source>
</evidence>
<feature type="region of interest" description="Disordered" evidence="3">
    <location>
        <begin position="547"/>
        <end position="589"/>
    </location>
</feature>
<proteinExistence type="predicted"/>
<name>A0AAP0WZ85_LIQFO</name>
<sequence>MLQRAASNAYSWWWASHIRTKQSKWLEQNLQDMEEKVENVLKLIEEDGDSFAKRAEMYYKKRPELVSFVEESYRAYRALAERYDHISTELQKANTTIASVFPEQVQFAMDEDEEDGSPKIQKKLPEASKLNIPKVPELPKRDLKGLLTLATKKLQQKKASKSAATSNTIVKSGLSKPEAVEEIDRLQKGILGLQTEKEFMKSSYEHGLAKYWEIEKQITETQEKICSLKDEFGVSTVIEDDEARTLMAAAALKSCQETLTQLHKKQEASAEEARLEQQRIKDARKKLDSLTNEFLPNQVDQEKPYDKGEPVNAGEKSKNLDEEVDNVTPERQELEVLREKIKEHFEVGSNASLTVTDMAEKIDDLVNKVISLSTAVLSQTALIKTLRTETDELQAQIRSLEDDKTTLVDGTNNLSNKLSEMVEKLHGIQDLNQNFEDQNNHLQTHFTEAHCNLDHLSEKLHSVKPDEELKVISQPDEELKVISPLQGEDGCLEVKSQKDFKEQEDTLHSCDFDEPHSMKPYEKLEVAGSLQKEEGPLVEFKSQKEYEEQGDALNPGDGFRKARDVQTEAEEDIKSRDEVHKQDSPQMLDDDHNVELREQGIEEEDELNWKQLFLNGLDNREKILLNEYTMILRNYKELKKNLSEVEKKNRDSLFEIKVQLKELKSANDMKDEQIRSLYQKLGILQTTSDEHEYVESKILPTAEGEGGDIKVILIDQPHAISTIEEKFRMDIDELLEENLNFWLRFSTSFHQIQKFQTEVEDLQAEILKLNEKAKKKQEGSPTTEPSMKSDARPIYTHLREIQTELTVWLEQSALLKDELQCRFSSLCSIQEEISRALKVGPEDEEVKFTSYQAVKFQGEVLNMKQENNKVAEELQAGFDHVTALQLEIEKTLASLNQDFGLSGSKSQSRFHMKHSISKSRVPLRSFIFGVKPKKHRPSIFSYMNPTLHRKYNHMRAGAGPPL</sequence>
<dbReference type="InterPro" id="IPR056889">
    <property type="entry name" value="NET2A-D/KIP1-like_C"/>
</dbReference>
<dbReference type="EMBL" id="JBBPBK010000005">
    <property type="protein sequence ID" value="KAK9284872.1"/>
    <property type="molecule type" value="Genomic_DNA"/>
</dbReference>